<sequence>MKKYLIYLLLFFVFLTACNQTNSNLQTSSSSANHYLNQLTFIDDLKQEDLPQPKKILSSLSEMVYALDYMAFYQIDEKISFYISDDYASQFYNISQEFSKATDQVLIADAYPAFLDRSLYIDYRIVTLDLAIQEIATKSFSKNSQIGIQEFDYQPHINQRENTFENFPIVYQNQGTIHVETSQQLYYAVEMGYLPICKENSMAEFIYEEAKNILRRIISDEMNDYTKAKQIFNFLTSEVFYDHQTASLSSYDLNQYQAYYLEGVFINRYAVCDGKAKSYTLLAKMEGIDIVRVTDFNDQFQGHAYNYICIDDHWYLSCTTFGSYRLQLTDDETFYAVPSYNMFLTTLKTPYLEDWGYDSVMYPDIKEKIEMEEWDYYKTTINNDSLYIKDVQQLLRIIQNFEINALKNKEFEFCYEGDIELLQEEIISFYPQYQIIVLENRPLNSHRFSIIFLENNI</sequence>
<reference evidence="3" key="2">
    <citation type="journal article" date="2021" name="PeerJ">
        <title>Extensive microbial diversity within the chicken gut microbiome revealed by metagenomics and culture.</title>
        <authorList>
            <person name="Gilroy R."/>
            <person name="Ravi A."/>
            <person name="Getino M."/>
            <person name="Pursley I."/>
            <person name="Horton D.L."/>
            <person name="Alikhan N.F."/>
            <person name="Baker D."/>
            <person name="Gharbi K."/>
            <person name="Hall N."/>
            <person name="Watson M."/>
            <person name="Adriaenssens E.M."/>
            <person name="Foster-Nyarko E."/>
            <person name="Jarju S."/>
            <person name="Secka A."/>
            <person name="Antonio M."/>
            <person name="Oren A."/>
            <person name="Chaudhuri R.R."/>
            <person name="La Ragione R."/>
            <person name="Hildebrand F."/>
            <person name="Pallen M.J."/>
        </authorList>
    </citation>
    <scope>NUCLEOTIDE SEQUENCE</scope>
    <source>
        <strain evidence="3">14508</strain>
    </source>
</reference>
<protein>
    <submittedName>
        <fullName evidence="3">Transglutaminase domain-containing protein</fullName>
    </submittedName>
</protein>
<feature type="domain" description="Transglutaminase-like" evidence="2">
    <location>
        <begin position="212"/>
        <end position="315"/>
    </location>
</feature>
<name>A0A9D1G8X9_9FIRM</name>
<dbReference type="SUPFAM" id="SSF54001">
    <property type="entry name" value="Cysteine proteinases"/>
    <property type="match status" value="1"/>
</dbReference>
<feature type="chain" id="PRO_5039722129" evidence="1">
    <location>
        <begin position="20"/>
        <end position="457"/>
    </location>
</feature>
<keyword evidence="1" id="KW-0732">Signal</keyword>
<reference evidence="3" key="1">
    <citation type="submission" date="2020-10" db="EMBL/GenBank/DDBJ databases">
        <authorList>
            <person name="Gilroy R."/>
        </authorList>
    </citation>
    <scope>NUCLEOTIDE SEQUENCE</scope>
    <source>
        <strain evidence="3">14508</strain>
    </source>
</reference>
<dbReference type="EMBL" id="DVKI01000159">
    <property type="protein sequence ID" value="HIT17729.1"/>
    <property type="molecule type" value="Genomic_DNA"/>
</dbReference>
<dbReference type="InterPro" id="IPR038765">
    <property type="entry name" value="Papain-like_cys_pep_sf"/>
</dbReference>
<evidence type="ECO:0000256" key="1">
    <source>
        <dbReference type="SAM" id="SignalP"/>
    </source>
</evidence>
<dbReference type="PROSITE" id="PS51257">
    <property type="entry name" value="PROKAR_LIPOPROTEIN"/>
    <property type="match status" value="1"/>
</dbReference>
<dbReference type="Pfam" id="PF01841">
    <property type="entry name" value="Transglut_core"/>
    <property type="match status" value="1"/>
</dbReference>
<comment type="caution">
    <text evidence="3">The sequence shown here is derived from an EMBL/GenBank/DDBJ whole genome shotgun (WGS) entry which is preliminary data.</text>
</comment>
<accession>A0A9D1G8X9</accession>
<dbReference type="AlphaFoldDB" id="A0A9D1G8X9"/>
<evidence type="ECO:0000313" key="4">
    <source>
        <dbReference type="Proteomes" id="UP000886893"/>
    </source>
</evidence>
<gene>
    <name evidence="3" type="ORF">IAD04_05090</name>
</gene>
<feature type="signal peptide" evidence="1">
    <location>
        <begin position="1"/>
        <end position="19"/>
    </location>
</feature>
<organism evidence="3 4">
    <name type="scientific">Candidatus Caccosoma faecigallinarum</name>
    <dbReference type="NCBI Taxonomy" id="2840720"/>
    <lineage>
        <taxon>Bacteria</taxon>
        <taxon>Bacillati</taxon>
        <taxon>Bacillota</taxon>
        <taxon>Bacillota incertae sedis</taxon>
        <taxon>Candidatus Caccosoma</taxon>
    </lineage>
</organism>
<dbReference type="InterPro" id="IPR002931">
    <property type="entry name" value="Transglutaminase-like"/>
</dbReference>
<dbReference type="Proteomes" id="UP000886893">
    <property type="component" value="Unassembled WGS sequence"/>
</dbReference>
<evidence type="ECO:0000259" key="2">
    <source>
        <dbReference type="Pfam" id="PF01841"/>
    </source>
</evidence>
<evidence type="ECO:0000313" key="3">
    <source>
        <dbReference type="EMBL" id="HIT17729.1"/>
    </source>
</evidence>
<proteinExistence type="predicted"/>